<dbReference type="EMBL" id="JAVLVU010000001">
    <property type="protein sequence ID" value="MDT3404264.1"/>
    <property type="molecule type" value="Genomic_DNA"/>
</dbReference>
<organism evidence="1 2">
    <name type="scientific">Mucilaginibacter terrae</name>
    <dbReference type="NCBI Taxonomy" id="1955052"/>
    <lineage>
        <taxon>Bacteria</taxon>
        <taxon>Pseudomonadati</taxon>
        <taxon>Bacteroidota</taxon>
        <taxon>Sphingobacteriia</taxon>
        <taxon>Sphingobacteriales</taxon>
        <taxon>Sphingobacteriaceae</taxon>
        <taxon>Mucilaginibacter</taxon>
    </lineage>
</organism>
<reference evidence="2" key="1">
    <citation type="submission" date="2023-07" db="EMBL/GenBank/DDBJ databases">
        <title>Functional and genomic diversity of the sorghum phyllosphere microbiome.</title>
        <authorList>
            <person name="Shade A."/>
        </authorList>
    </citation>
    <scope>NUCLEOTIDE SEQUENCE [LARGE SCALE GENOMIC DNA]</scope>
    <source>
        <strain evidence="2">SORGH_AS_0422</strain>
    </source>
</reference>
<name>A0ABU3GWY0_9SPHI</name>
<dbReference type="Proteomes" id="UP001258315">
    <property type="component" value="Unassembled WGS sequence"/>
</dbReference>
<sequence>MTKKETKLFIDKSPATEQIKPGVIKKTEKFGRTLSKLVNVKKDK</sequence>
<protein>
    <submittedName>
        <fullName evidence="1">Uncharacterized protein</fullName>
    </submittedName>
</protein>
<comment type="caution">
    <text evidence="1">The sequence shown here is derived from an EMBL/GenBank/DDBJ whole genome shotgun (WGS) entry which is preliminary data.</text>
</comment>
<gene>
    <name evidence="1" type="ORF">QE417_003336</name>
</gene>
<evidence type="ECO:0000313" key="2">
    <source>
        <dbReference type="Proteomes" id="UP001258315"/>
    </source>
</evidence>
<keyword evidence="2" id="KW-1185">Reference proteome</keyword>
<dbReference type="RefSeq" id="WP_311951600.1">
    <property type="nucleotide sequence ID" value="NZ_JAVLVU010000001.1"/>
</dbReference>
<proteinExistence type="predicted"/>
<accession>A0ABU3GWY0</accession>
<evidence type="ECO:0000313" key="1">
    <source>
        <dbReference type="EMBL" id="MDT3404264.1"/>
    </source>
</evidence>